<protein>
    <submittedName>
        <fullName evidence="2">Uncharacterized protein</fullName>
    </submittedName>
</protein>
<name>A0ABD3HIF1_9MARC</name>
<evidence type="ECO:0000313" key="3">
    <source>
        <dbReference type="Proteomes" id="UP001633002"/>
    </source>
</evidence>
<dbReference type="Proteomes" id="UP001633002">
    <property type="component" value="Unassembled WGS sequence"/>
</dbReference>
<feature type="region of interest" description="Disordered" evidence="1">
    <location>
        <begin position="211"/>
        <end position="236"/>
    </location>
</feature>
<comment type="caution">
    <text evidence="2">The sequence shown here is derived from an EMBL/GenBank/DDBJ whole genome shotgun (WGS) entry which is preliminary data.</text>
</comment>
<evidence type="ECO:0000256" key="1">
    <source>
        <dbReference type="SAM" id="MobiDB-lite"/>
    </source>
</evidence>
<keyword evidence="3" id="KW-1185">Reference proteome</keyword>
<evidence type="ECO:0000313" key="2">
    <source>
        <dbReference type="EMBL" id="KAL3689919.1"/>
    </source>
</evidence>
<reference evidence="2 3" key="1">
    <citation type="submission" date="2024-09" db="EMBL/GenBank/DDBJ databases">
        <title>Chromosome-scale assembly of Riccia sorocarpa.</title>
        <authorList>
            <person name="Paukszto L."/>
        </authorList>
    </citation>
    <scope>NUCLEOTIDE SEQUENCE [LARGE SCALE GENOMIC DNA]</scope>
    <source>
        <strain evidence="2">LP-2024</strain>
        <tissue evidence="2">Aerial parts of the thallus</tissue>
    </source>
</reference>
<dbReference type="EMBL" id="JBJQOH010000004">
    <property type="protein sequence ID" value="KAL3689919.1"/>
    <property type="molecule type" value="Genomic_DNA"/>
</dbReference>
<sequence length="236" mass="26431">MRLDITRKCNVLCSRWESRRDTLIGFCGQKESHTCRLGLEVKVGSGEEGYSCIVDSFESNVIGSYARVVIVNPLHEKLPRLVISTSVTCNSFDATWVQGQWDWMKCEWDKHCRAQVGPIIGHASDGDSRRRKLMLSDYCSKFGTRWKLEWESWMLSGCVASSGDVYGLGDQDHPHNGKKLVNPLDKSTYPLVLGDHHACLEHVHLTSPTVLEDVGGPDRRPSRAYNGYQALSGDSS</sequence>
<gene>
    <name evidence="2" type="ORF">R1sor_016228</name>
</gene>
<organism evidence="2 3">
    <name type="scientific">Riccia sorocarpa</name>
    <dbReference type="NCBI Taxonomy" id="122646"/>
    <lineage>
        <taxon>Eukaryota</taxon>
        <taxon>Viridiplantae</taxon>
        <taxon>Streptophyta</taxon>
        <taxon>Embryophyta</taxon>
        <taxon>Marchantiophyta</taxon>
        <taxon>Marchantiopsida</taxon>
        <taxon>Marchantiidae</taxon>
        <taxon>Marchantiales</taxon>
        <taxon>Ricciaceae</taxon>
        <taxon>Riccia</taxon>
    </lineage>
</organism>
<dbReference type="AlphaFoldDB" id="A0ABD3HIF1"/>
<accession>A0ABD3HIF1</accession>
<proteinExistence type="predicted"/>